<dbReference type="SUPFAM" id="SSF88946">
    <property type="entry name" value="Sigma2 domain of RNA polymerase sigma factors"/>
    <property type="match status" value="1"/>
</dbReference>
<dbReference type="Gene3D" id="1.10.1740.10">
    <property type="match status" value="1"/>
</dbReference>
<proteinExistence type="inferred from homology"/>
<dbReference type="PANTHER" id="PTHR43133:SF63">
    <property type="entry name" value="RNA POLYMERASE SIGMA FACTOR FECI-RELATED"/>
    <property type="match status" value="1"/>
</dbReference>
<dbReference type="STRING" id="1262585.BJI46_04575"/>
<dbReference type="InterPro" id="IPR007627">
    <property type="entry name" value="RNA_pol_sigma70_r2"/>
</dbReference>
<dbReference type="Proteomes" id="UP000185895">
    <property type="component" value="Unassembled WGS sequence"/>
</dbReference>
<dbReference type="AlphaFoldDB" id="A0A1E7R376"/>
<dbReference type="InterPro" id="IPR013324">
    <property type="entry name" value="RNA_pol_sigma_r3/r4-like"/>
</dbReference>
<dbReference type="GO" id="GO:0003677">
    <property type="term" value="F:DNA binding"/>
    <property type="evidence" value="ECO:0007669"/>
    <property type="project" value="InterPro"/>
</dbReference>
<comment type="caution">
    <text evidence="7">The sequence shown here is derived from an EMBL/GenBank/DDBJ whole genome shotgun (WGS) entry which is preliminary data.</text>
</comment>
<dbReference type="GO" id="GO:0016987">
    <property type="term" value="F:sigma factor activity"/>
    <property type="evidence" value="ECO:0007669"/>
    <property type="project" value="UniProtKB-KW"/>
</dbReference>
<name>A0A1E7R376_9GAMM</name>
<evidence type="ECO:0000259" key="6">
    <source>
        <dbReference type="Pfam" id="PF08281"/>
    </source>
</evidence>
<reference evidence="7 8" key="1">
    <citation type="submission" date="2016-09" db="EMBL/GenBank/DDBJ databases">
        <authorList>
            <person name="Capua I."/>
            <person name="De Benedictis P."/>
            <person name="Joannis T."/>
            <person name="Lombin L.H."/>
            <person name="Cattoli G."/>
        </authorList>
    </citation>
    <scope>NUCLEOTIDE SEQUENCE [LARGE SCALE GENOMIC DNA]</scope>
    <source>
        <strain evidence="7 8">ANC 4671</strain>
    </source>
</reference>
<dbReference type="Gene3D" id="1.10.10.10">
    <property type="entry name" value="Winged helix-like DNA-binding domain superfamily/Winged helix DNA-binding domain"/>
    <property type="match status" value="1"/>
</dbReference>
<dbReference type="InterPro" id="IPR014284">
    <property type="entry name" value="RNA_pol_sigma-70_dom"/>
</dbReference>
<evidence type="ECO:0000259" key="5">
    <source>
        <dbReference type="Pfam" id="PF04542"/>
    </source>
</evidence>
<dbReference type="GO" id="GO:0006352">
    <property type="term" value="P:DNA-templated transcription initiation"/>
    <property type="evidence" value="ECO:0007669"/>
    <property type="project" value="InterPro"/>
</dbReference>
<keyword evidence="3" id="KW-0731">Sigma factor</keyword>
<evidence type="ECO:0000313" key="7">
    <source>
        <dbReference type="EMBL" id="OEY93722.1"/>
    </source>
</evidence>
<dbReference type="InterPro" id="IPR039425">
    <property type="entry name" value="RNA_pol_sigma-70-like"/>
</dbReference>
<evidence type="ECO:0000256" key="2">
    <source>
        <dbReference type="ARBA" id="ARBA00023015"/>
    </source>
</evidence>
<sequence>MFSDKSLNKHQITQHVDHLYRDHQPWLYGWFCRKLGNRSDAADLTHDTFVKIISRYTDYYYYEPRALLTTVAKSLLFNLYRRRRVEQAYLAVLAEDQRNETGINLEDHILLIETLCELSEIIESMPDRPKQVFILAQLQGVGYAGISEQLGISIATVKRDLAKAMALCFMAME</sequence>
<dbReference type="Pfam" id="PF04542">
    <property type="entry name" value="Sigma70_r2"/>
    <property type="match status" value="1"/>
</dbReference>
<dbReference type="NCBIfam" id="TIGR02937">
    <property type="entry name" value="sigma70-ECF"/>
    <property type="match status" value="1"/>
</dbReference>
<evidence type="ECO:0000313" key="8">
    <source>
        <dbReference type="Proteomes" id="UP000185895"/>
    </source>
</evidence>
<comment type="similarity">
    <text evidence="1">Belongs to the sigma-70 factor family. ECF subfamily.</text>
</comment>
<dbReference type="OrthoDB" id="9797134at2"/>
<dbReference type="InterPro" id="IPR036388">
    <property type="entry name" value="WH-like_DNA-bd_sf"/>
</dbReference>
<dbReference type="PANTHER" id="PTHR43133">
    <property type="entry name" value="RNA POLYMERASE ECF-TYPE SIGMA FACTO"/>
    <property type="match status" value="1"/>
</dbReference>
<keyword evidence="8" id="KW-1185">Reference proteome</keyword>
<keyword evidence="4" id="KW-0804">Transcription</keyword>
<dbReference type="SUPFAM" id="SSF88659">
    <property type="entry name" value="Sigma3 and sigma4 domains of RNA polymerase sigma factors"/>
    <property type="match status" value="1"/>
</dbReference>
<dbReference type="InterPro" id="IPR013249">
    <property type="entry name" value="RNA_pol_sigma70_r4_t2"/>
</dbReference>
<evidence type="ECO:0000256" key="4">
    <source>
        <dbReference type="ARBA" id="ARBA00023163"/>
    </source>
</evidence>
<accession>A0A1E7R376</accession>
<dbReference type="RefSeq" id="WP_070070532.1">
    <property type="nucleotide sequence ID" value="NZ_MKKK01000045.1"/>
</dbReference>
<protein>
    <submittedName>
        <fullName evidence="7">Uncharacterized protein</fullName>
    </submittedName>
</protein>
<feature type="domain" description="RNA polymerase sigma factor 70 region 4 type 2" evidence="6">
    <location>
        <begin position="118"/>
        <end position="168"/>
    </location>
</feature>
<evidence type="ECO:0000256" key="1">
    <source>
        <dbReference type="ARBA" id="ARBA00010641"/>
    </source>
</evidence>
<evidence type="ECO:0000256" key="3">
    <source>
        <dbReference type="ARBA" id="ARBA00023082"/>
    </source>
</evidence>
<gene>
    <name evidence="7" type="ORF">BJI46_04575</name>
</gene>
<dbReference type="EMBL" id="MKKK01000045">
    <property type="protein sequence ID" value="OEY93722.1"/>
    <property type="molecule type" value="Genomic_DNA"/>
</dbReference>
<keyword evidence="2" id="KW-0805">Transcription regulation</keyword>
<organism evidence="7 8">
    <name type="scientific">Acinetobacter qingfengensis</name>
    <dbReference type="NCBI Taxonomy" id="1262585"/>
    <lineage>
        <taxon>Bacteria</taxon>
        <taxon>Pseudomonadati</taxon>
        <taxon>Pseudomonadota</taxon>
        <taxon>Gammaproteobacteria</taxon>
        <taxon>Moraxellales</taxon>
        <taxon>Moraxellaceae</taxon>
        <taxon>Acinetobacter</taxon>
    </lineage>
</organism>
<dbReference type="InterPro" id="IPR013325">
    <property type="entry name" value="RNA_pol_sigma_r2"/>
</dbReference>
<dbReference type="Pfam" id="PF08281">
    <property type="entry name" value="Sigma70_r4_2"/>
    <property type="match status" value="1"/>
</dbReference>
<feature type="domain" description="RNA polymerase sigma-70 region 2" evidence="5">
    <location>
        <begin position="19"/>
        <end position="84"/>
    </location>
</feature>